<evidence type="ECO:0000313" key="2">
    <source>
        <dbReference type="Proteomes" id="UP000663852"/>
    </source>
</evidence>
<accession>A0A815VDI8</accession>
<dbReference type="Proteomes" id="UP000663852">
    <property type="component" value="Unassembled WGS sequence"/>
</dbReference>
<gene>
    <name evidence="1" type="ORF">EDS130_LOCUS44395</name>
</gene>
<dbReference type="AlphaFoldDB" id="A0A815VDI8"/>
<organism evidence="1 2">
    <name type="scientific">Adineta ricciae</name>
    <name type="common">Rotifer</name>
    <dbReference type="NCBI Taxonomy" id="249248"/>
    <lineage>
        <taxon>Eukaryota</taxon>
        <taxon>Metazoa</taxon>
        <taxon>Spiralia</taxon>
        <taxon>Gnathifera</taxon>
        <taxon>Rotifera</taxon>
        <taxon>Eurotatoria</taxon>
        <taxon>Bdelloidea</taxon>
        <taxon>Adinetida</taxon>
        <taxon>Adinetidae</taxon>
        <taxon>Adineta</taxon>
    </lineage>
</organism>
<name>A0A815VDI8_ADIRI</name>
<feature type="non-terminal residue" evidence="1">
    <location>
        <position position="1"/>
    </location>
</feature>
<comment type="caution">
    <text evidence="1">The sequence shown here is derived from an EMBL/GenBank/DDBJ whole genome shotgun (WGS) entry which is preliminary data.</text>
</comment>
<evidence type="ECO:0000313" key="1">
    <source>
        <dbReference type="EMBL" id="CAF1528736.1"/>
    </source>
</evidence>
<dbReference type="EMBL" id="CAJNOJ010000851">
    <property type="protein sequence ID" value="CAF1528736.1"/>
    <property type="molecule type" value="Genomic_DNA"/>
</dbReference>
<sequence>IQNAIAGVPLSSTGTWKQVVAGVKDHFTIVVLSM</sequence>
<protein>
    <submittedName>
        <fullName evidence="1">Uncharacterized protein</fullName>
    </submittedName>
</protein>
<reference evidence="1" key="1">
    <citation type="submission" date="2021-02" db="EMBL/GenBank/DDBJ databases">
        <authorList>
            <person name="Nowell W R."/>
        </authorList>
    </citation>
    <scope>NUCLEOTIDE SEQUENCE</scope>
</reference>
<proteinExistence type="predicted"/>